<dbReference type="Pfam" id="PF11227">
    <property type="entry name" value="DUF3025"/>
    <property type="match status" value="1"/>
</dbReference>
<dbReference type="Proteomes" id="UP000243073">
    <property type="component" value="Unassembled WGS sequence"/>
</dbReference>
<accession>A0A1J4QGL1</accession>
<gene>
    <name evidence="1" type="ORF">BFR47_08830</name>
</gene>
<sequence length="257" mass="29746">MDWDPHVTGRNAVLAQLAGLVDITTPRWPTLAELNQALAANLPVRFIDEGHFAELNCYYEQAVAQCMVPTRSANWHDLFGAVIWALFPRTKALLNRLHMADIASVGLGTRTPRRDRITHFDECGLVLAVKDKTEAEHWLREHDWQRLFLSERHRWGKDWQPFVFGHALYEQALAPFIGMTGKCVVLELDSTFFTLPATRRYPLLDARLAAHLEQDALFDRPRPLLPLPLLGIPDWWPANDDPAFYQNRDYFRPRRNR</sequence>
<dbReference type="InterPro" id="IPR021390">
    <property type="entry name" value="DUF3025"/>
</dbReference>
<protein>
    <recommendedName>
        <fullName evidence="3">DUF3025 domain-containing protein</fullName>
    </recommendedName>
</protein>
<dbReference type="OrthoDB" id="5292474at2"/>
<reference evidence="1 2" key="1">
    <citation type="submission" date="2016-07" db="EMBL/GenBank/DDBJ databases">
        <title>Draft Genome Sequence of Oceanisphaera psychrotolerans, isolated from coastal sediment samples.</title>
        <authorList>
            <person name="Zhuo S."/>
            <person name="Ruan Z."/>
        </authorList>
    </citation>
    <scope>NUCLEOTIDE SEQUENCE [LARGE SCALE GENOMIC DNA]</scope>
    <source>
        <strain evidence="1 2">LAM-WHM-ZC</strain>
    </source>
</reference>
<evidence type="ECO:0000313" key="1">
    <source>
        <dbReference type="EMBL" id="OIN14000.1"/>
    </source>
</evidence>
<evidence type="ECO:0008006" key="3">
    <source>
        <dbReference type="Google" id="ProtNLM"/>
    </source>
</evidence>
<dbReference type="EMBL" id="MDKE01000003">
    <property type="protein sequence ID" value="OIN14000.1"/>
    <property type="molecule type" value="Genomic_DNA"/>
</dbReference>
<evidence type="ECO:0000313" key="2">
    <source>
        <dbReference type="Proteomes" id="UP000243073"/>
    </source>
</evidence>
<name>A0A1J4QGL1_9GAMM</name>
<dbReference type="RefSeq" id="WP_071471365.1">
    <property type="nucleotide sequence ID" value="NZ_MDKE01000003.1"/>
</dbReference>
<dbReference type="STRING" id="1414654.BFR47_08830"/>
<comment type="caution">
    <text evidence="1">The sequence shown here is derived from an EMBL/GenBank/DDBJ whole genome shotgun (WGS) entry which is preliminary data.</text>
</comment>
<dbReference type="AlphaFoldDB" id="A0A1J4QGL1"/>
<keyword evidence="2" id="KW-1185">Reference proteome</keyword>
<proteinExistence type="predicted"/>
<organism evidence="1 2">
    <name type="scientific">Oceanisphaera psychrotolerans</name>
    <dbReference type="NCBI Taxonomy" id="1414654"/>
    <lineage>
        <taxon>Bacteria</taxon>
        <taxon>Pseudomonadati</taxon>
        <taxon>Pseudomonadota</taxon>
        <taxon>Gammaproteobacteria</taxon>
        <taxon>Aeromonadales</taxon>
        <taxon>Aeromonadaceae</taxon>
        <taxon>Oceanisphaera</taxon>
    </lineage>
</organism>